<dbReference type="NCBIfam" id="NF047436">
    <property type="entry name" value="LA_2272_repeat"/>
    <property type="match status" value="2"/>
</dbReference>
<dbReference type="AlphaFoldDB" id="A0A2S9YQA1"/>
<dbReference type="RefSeq" id="WP_181233755.1">
    <property type="nucleotide sequence ID" value="NZ_PVNL01000057.1"/>
</dbReference>
<name>A0A2S9YQA1_9BACT</name>
<gene>
    <name evidence="2" type="ORF">ENSA7_29750</name>
</gene>
<evidence type="ECO:0000313" key="3">
    <source>
        <dbReference type="Proteomes" id="UP000238823"/>
    </source>
</evidence>
<dbReference type="Gene3D" id="3.40.50.1460">
    <property type="match status" value="1"/>
</dbReference>
<accession>A0A2S9YQA1</accession>
<dbReference type="InterPro" id="IPR011600">
    <property type="entry name" value="Pept_C14_caspase"/>
</dbReference>
<dbReference type="InterPro" id="IPR058093">
    <property type="entry name" value="LA_2272-like"/>
</dbReference>
<dbReference type="Proteomes" id="UP000238823">
    <property type="component" value="Unassembled WGS sequence"/>
</dbReference>
<comment type="caution">
    <text evidence="2">The sequence shown here is derived from an EMBL/GenBank/DDBJ whole genome shotgun (WGS) entry which is preliminary data.</text>
</comment>
<feature type="domain" description="Peptidase C14 caspase" evidence="1">
    <location>
        <begin position="37"/>
        <end position="221"/>
    </location>
</feature>
<evidence type="ECO:0000259" key="1">
    <source>
        <dbReference type="Pfam" id="PF00656"/>
    </source>
</evidence>
<dbReference type="GO" id="GO:0004197">
    <property type="term" value="F:cysteine-type endopeptidase activity"/>
    <property type="evidence" value="ECO:0007669"/>
    <property type="project" value="InterPro"/>
</dbReference>
<sequence>MKRAFERLLLALITVVGSWVLGLDPAQAADPTSSTVRRFALLVGANDGGGDRDLLRYASTDAAMLSKALIELGGLDKADRVVLDNPDPAALEQGFKDISAKIRAAQKSGERVQFVFYYSGHSDEAGLLLTGVHVDYKRLRALIDKVPADVRIGILDSCSSGAFTRFKGGKKQAPFLVGASAEVEGHAYLTSSSADEAAQESDRIGGSFFTHFLVTGLRGAADFDGDRRVTLNEAYRFAFDETLARTETTTGGPQHAAYDIKLAGTGDLVMTDLRKTSAKLEIAGGVAGRIYVRDRRGNLVAELFKPKGAGAVTLALEPGNYAITIDDGHNLHRAEVQVRSGKTETLEIAGLVGIPLEGTRLRGDPVPDASERPPAPVGGYAQVPFNIGVSPGAERNTAYRPSKIHNRFSVSLGATSAAAIDGMQLGLGAVWATDYVSGIQAAVGATISHGPLNGVQSALGVAVATSDMRGVQTATVALGRERVDGLQVGFALSYAKYLRGVQLGAINYADEASGVQVGLVNVSRGQVKGLQIGLVNYADEADGSIGLIPVTKKGGVWFDLWTSDTQLIHAAVKFRARKTYSFLTVAAHPIGDDNSRSFSGGVGFGGPLVWREHFSLELDNAVSVLNEGFTVSRAPYLLDTLRLIVAWRPARHFAIWGAVTVNALFDLQPTTTTTTTSEFRPGYHWGTPIGDSNLADVGIQIWPGFAAGFEF</sequence>
<protein>
    <submittedName>
        <fullName evidence="2">Caspase domain protein</fullName>
    </submittedName>
</protein>
<organism evidence="2 3">
    <name type="scientific">Enhygromyxa salina</name>
    <dbReference type="NCBI Taxonomy" id="215803"/>
    <lineage>
        <taxon>Bacteria</taxon>
        <taxon>Pseudomonadati</taxon>
        <taxon>Myxococcota</taxon>
        <taxon>Polyangia</taxon>
        <taxon>Nannocystales</taxon>
        <taxon>Nannocystaceae</taxon>
        <taxon>Enhygromyxa</taxon>
    </lineage>
</organism>
<dbReference type="GO" id="GO:0006508">
    <property type="term" value="P:proteolysis"/>
    <property type="evidence" value="ECO:0007669"/>
    <property type="project" value="InterPro"/>
</dbReference>
<evidence type="ECO:0000313" key="2">
    <source>
        <dbReference type="EMBL" id="PRQ07267.1"/>
    </source>
</evidence>
<proteinExistence type="predicted"/>
<dbReference type="EMBL" id="PVNL01000057">
    <property type="protein sequence ID" value="PRQ07267.1"/>
    <property type="molecule type" value="Genomic_DNA"/>
</dbReference>
<dbReference type="Pfam" id="PF00656">
    <property type="entry name" value="Peptidase_C14"/>
    <property type="match status" value="1"/>
</dbReference>
<reference evidence="2 3" key="1">
    <citation type="submission" date="2018-03" db="EMBL/GenBank/DDBJ databases">
        <title>Draft Genome Sequences of the Obligatory Marine Myxobacteria Enhygromyxa salina SWB007.</title>
        <authorList>
            <person name="Poehlein A."/>
            <person name="Moghaddam J.A."/>
            <person name="Harms H."/>
            <person name="Alanjari M."/>
            <person name="Koenig G.M."/>
            <person name="Daniel R."/>
            <person name="Schaeberle T.F."/>
        </authorList>
    </citation>
    <scope>NUCLEOTIDE SEQUENCE [LARGE SCALE GENOMIC DNA]</scope>
    <source>
        <strain evidence="2 3">SWB007</strain>
    </source>
</reference>